<keyword evidence="5" id="KW-1185">Reference proteome</keyword>
<gene>
    <name evidence="4" type="ORF">B0T25DRAFT_523745</name>
    <name evidence="3" type="ORF">B0T25DRAFT_557308</name>
</gene>
<reference evidence="4" key="2">
    <citation type="submission" date="2023-06" db="EMBL/GenBank/DDBJ databases">
        <authorList>
            <consortium name="Lawrence Berkeley National Laboratory"/>
            <person name="Haridas S."/>
            <person name="Hensen N."/>
            <person name="Bonometti L."/>
            <person name="Westerberg I."/>
            <person name="Brannstrom I.O."/>
            <person name="Guillou S."/>
            <person name="Cros-Aarteil S."/>
            <person name="Calhoun S."/>
            <person name="Kuo A."/>
            <person name="Mondo S."/>
            <person name="Pangilinan J."/>
            <person name="Riley R."/>
            <person name="Labutti K."/>
            <person name="Andreopoulos B."/>
            <person name="Lipzen A."/>
            <person name="Chen C."/>
            <person name="Yanf M."/>
            <person name="Daum C."/>
            <person name="Ng V."/>
            <person name="Clum A."/>
            <person name="Steindorff A."/>
            <person name="Ohm R."/>
            <person name="Martin F."/>
            <person name="Silar P."/>
            <person name="Natvig D."/>
            <person name="Lalanne C."/>
            <person name="Gautier V."/>
            <person name="Ament-Velasquez S.L."/>
            <person name="Kruys A."/>
            <person name="Hutchinson M.I."/>
            <person name="Powell A.J."/>
            <person name="Barry K."/>
            <person name="Miller A.N."/>
            <person name="Grigoriev I.V."/>
            <person name="Debuchy R."/>
            <person name="Gladieux P."/>
            <person name="Thoren M.H."/>
            <person name="Johannesson H."/>
        </authorList>
    </citation>
    <scope>NUCLEOTIDE SEQUENCE</scope>
    <source>
        <strain evidence="4">CBS 955.72</strain>
    </source>
</reference>
<keyword evidence="2" id="KW-0472">Membrane</keyword>
<feature type="compositionally biased region" description="Basic residues" evidence="1">
    <location>
        <begin position="193"/>
        <end position="202"/>
    </location>
</feature>
<evidence type="ECO:0000313" key="5">
    <source>
        <dbReference type="Proteomes" id="UP001275084"/>
    </source>
</evidence>
<reference evidence="4" key="1">
    <citation type="journal article" date="2023" name="Mol. Phylogenet. Evol.">
        <title>Genome-scale phylogeny and comparative genomics of the fungal order Sordariales.</title>
        <authorList>
            <person name="Hensen N."/>
            <person name="Bonometti L."/>
            <person name="Westerberg I."/>
            <person name="Brannstrom I.O."/>
            <person name="Guillou S."/>
            <person name="Cros-Aarteil S."/>
            <person name="Calhoun S."/>
            <person name="Haridas S."/>
            <person name="Kuo A."/>
            <person name="Mondo S."/>
            <person name="Pangilinan J."/>
            <person name="Riley R."/>
            <person name="LaButti K."/>
            <person name="Andreopoulos B."/>
            <person name="Lipzen A."/>
            <person name="Chen C."/>
            <person name="Yan M."/>
            <person name="Daum C."/>
            <person name="Ng V."/>
            <person name="Clum A."/>
            <person name="Steindorff A."/>
            <person name="Ohm R.A."/>
            <person name="Martin F."/>
            <person name="Silar P."/>
            <person name="Natvig D.O."/>
            <person name="Lalanne C."/>
            <person name="Gautier V."/>
            <person name="Ament-Velasquez S.L."/>
            <person name="Kruys A."/>
            <person name="Hutchinson M.I."/>
            <person name="Powell A.J."/>
            <person name="Barry K."/>
            <person name="Miller A.N."/>
            <person name="Grigoriev I.V."/>
            <person name="Debuchy R."/>
            <person name="Gladieux P."/>
            <person name="Hiltunen Thoren M."/>
            <person name="Johannesson H."/>
        </authorList>
    </citation>
    <scope>NUCLEOTIDE SEQUENCE</scope>
    <source>
        <strain evidence="4">CBS 955.72</strain>
    </source>
</reference>
<protein>
    <recommendedName>
        <fullName evidence="6">Transmembrane protein</fullName>
    </recommendedName>
</protein>
<proteinExistence type="predicted"/>
<comment type="caution">
    <text evidence="4">The sequence shown here is derived from an EMBL/GenBank/DDBJ whole genome shotgun (WGS) entry which is preliminary data.</text>
</comment>
<sequence length="219" mass="24584">MGKQTRHCALAAYRDELQYTLFLPTLLLSSLCVCHSFSLPLLFAHPHCLTQSAGKTQSNCAESLHKPVRAKKLAKFTSPDYLGNLVNFPLYVSCHTFGDLCSSYLRREPERLSASCSATSYVVTILSLVRMRFTKSHINPRFFGYGNRIGCTPLLTRKRVNEKELGDKCRKWIGYGQPANARGGQLATIRGRYRNSRGRGRAQKAQGENRKGTCESTRC</sequence>
<evidence type="ECO:0000313" key="4">
    <source>
        <dbReference type="EMBL" id="KAK3362205.1"/>
    </source>
</evidence>
<organism evidence="4 5">
    <name type="scientific">Lasiosphaeria hispida</name>
    <dbReference type="NCBI Taxonomy" id="260671"/>
    <lineage>
        <taxon>Eukaryota</taxon>
        <taxon>Fungi</taxon>
        <taxon>Dikarya</taxon>
        <taxon>Ascomycota</taxon>
        <taxon>Pezizomycotina</taxon>
        <taxon>Sordariomycetes</taxon>
        <taxon>Sordariomycetidae</taxon>
        <taxon>Sordariales</taxon>
        <taxon>Lasiosphaeriaceae</taxon>
        <taxon>Lasiosphaeria</taxon>
    </lineage>
</organism>
<dbReference type="EMBL" id="JAUIQD010000001">
    <property type="protein sequence ID" value="KAK3362205.1"/>
    <property type="molecule type" value="Genomic_DNA"/>
</dbReference>
<feature type="compositionally biased region" description="Basic and acidic residues" evidence="1">
    <location>
        <begin position="207"/>
        <end position="219"/>
    </location>
</feature>
<evidence type="ECO:0000313" key="3">
    <source>
        <dbReference type="EMBL" id="KAK3341071.1"/>
    </source>
</evidence>
<dbReference type="Proteomes" id="UP001275084">
    <property type="component" value="Unassembled WGS sequence"/>
</dbReference>
<name>A0AAJ0MIX8_9PEZI</name>
<keyword evidence="2" id="KW-0812">Transmembrane</keyword>
<keyword evidence="2" id="KW-1133">Transmembrane helix</keyword>
<dbReference type="EMBL" id="JAUIQD010000008">
    <property type="protein sequence ID" value="KAK3341071.1"/>
    <property type="molecule type" value="Genomic_DNA"/>
</dbReference>
<evidence type="ECO:0008006" key="6">
    <source>
        <dbReference type="Google" id="ProtNLM"/>
    </source>
</evidence>
<accession>A0AAJ0MIX8</accession>
<dbReference type="AlphaFoldDB" id="A0AAJ0MIX8"/>
<evidence type="ECO:0000256" key="1">
    <source>
        <dbReference type="SAM" id="MobiDB-lite"/>
    </source>
</evidence>
<evidence type="ECO:0000256" key="2">
    <source>
        <dbReference type="SAM" id="Phobius"/>
    </source>
</evidence>
<feature type="transmembrane region" description="Helical" evidence="2">
    <location>
        <begin position="21"/>
        <end position="43"/>
    </location>
</feature>
<feature type="region of interest" description="Disordered" evidence="1">
    <location>
        <begin position="193"/>
        <end position="219"/>
    </location>
</feature>